<keyword evidence="5" id="KW-0804">Transcription</keyword>
<dbReference type="Gene3D" id="1.10.10.10">
    <property type="entry name" value="Winged helix-like DNA-binding domain superfamily/Winged helix DNA-binding domain"/>
    <property type="match status" value="1"/>
</dbReference>
<evidence type="ECO:0000256" key="2">
    <source>
        <dbReference type="ARBA" id="ARBA00023015"/>
    </source>
</evidence>
<dbReference type="Pfam" id="PF04542">
    <property type="entry name" value="Sigma70_r2"/>
    <property type="match status" value="1"/>
</dbReference>
<gene>
    <name evidence="8" type="ORF">EJQ19_14420</name>
</gene>
<feature type="domain" description="RNA polymerase sigma-70 region 2" evidence="6">
    <location>
        <begin position="24"/>
        <end position="92"/>
    </location>
</feature>
<dbReference type="InterPro" id="IPR036388">
    <property type="entry name" value="WH-like_DNA-bd_sf"/>
</dbReference>
<dbReference type="InterPro" id="IPR013324">
    <property type="entry name" value="RNA_pol_sigma_r3/r4-like"/>
</dbReference>
<sequence length="188" mass="22021">MRNRTDGELMKLVMNKHHPALEELYDRYAKLVYSFALKSAKEEQTAREIVQLVFTRLWTTQKGYDPAKGAFVNWIITVTRNVTIDCLRKKRKEDQNLHLDRSHWEEAFVSTAPEPDAAMSSKWLGEQIQKAYVHLSESQIQLIHWMYWQGYTLSEIAVRTNEPIGTVKSRLHQGLKILRKHLTTLREG</sequence>
<keyword evidence="4" id="KW-0238">DNA-binding</keyword>
<dbReference type="Proteomes" id="UP000276128">
    <property type="component" value="Unassembled WGS sequence"/>
</dbReference>
<keyword evidence="2" id="KW-0805">Transcription regulation</keyword>
<accession>A0A3S0CBC7</accession>
<reference evidence="8 9" key="1">
    <citation type="submission" date="2018-12" db="EMBL/GenBank/DDBJ databases">
        <title>Bacillus ochoae sp. nov., Paenibacillus whitsoniae sp. nov., Paenibacillus spiritus sp. nov. Isolated from the Mars Exploration Rover during spacecraft assembly.</title>
        <authorList>
            <person name="Seuylemezian A."/>
            <person name="Vaishampayan P."/>
        </authorList>
    </citation>
    <scope>NUCLEOTIDE SEQUENCE [LARGE SCALE GENOMIC DNA]</scope>
    <source>
        <strain evidence="8 9">MER 54</strain>
    </source>
</reference>
<evidence type="ECO:0000256" key="3">
    <source>
        <dbReference type="ARBA" id="ARBA00023082"/>
    </source>
</evidence>
<dbReference type="GO" id="GO:0003677">
    <property type="term" value="F:DNA binding"/>
    <property type="evidence" value="ECO:0007669"/>
    <property type="project" value="UniProtKB-KW"/>
</dbReference>
<dbReference type="RefSeq" id="WP_126141934.1">
    <property type="nucleotide sequence ID" value="NZ_RXHU01000040.1"/>
</dbReference>
<evidence type="ECO:0000256" key="4">
    <source>
        <dbReference type="ARBA" id="ARBA00023125"/>
    </source>
</evidence>
<dbReference type="GO" id="GO:0006352">
    <property type="term" value="P:DNA-templated transcription initiation"/>
    <property type="evidence" value="ECO:0007669"/>
    <property type="project" value="InterPro"/>
</dbReference>
<comment type="caution">
    <text evidence="8">The sequence shown here is derived from an EMBL/GenBank/DDBJ whole genome shotgun (WGS) entry which is preliminary data.</text>
</comment>
<dbReference type="PANTHER" id="PTHR43133:SF62">
    <property type="entry name" value="RNA POLYMERASE SIGMA FACTOR SIGZ"/>
    <property type="match status" value="1"/>
</dbReference>
<keyword evidence="3" id="KW-0731">Sigma factor</keyword>
<evidence type="ECO:0000313" key="9">
    <source>
        <dbReference type="Proteomes" id="UP000276128"/>
    </source>
</evidence>
<dbReference type="InterPro" id="IPR007630">
    <property type="entry name" value="RNA_pol_sigma70_r4"/>
</dbReference>
<dbReference type="EMBL" id="RXHU01000040">
    <property type="protein sequence ID" value="RTE09054.1"/>
    <property type="molecule type" value="Genomic_DNA"/>
</dbReference>
<dbReference type="Pfam" id="PF04545">
    <property type="entry name" value="Sigma70_r4"/>
    <property type="match status" value="1"/>
</dbReference>
<comment type="similarity">
    <text evidence="1">Belongs to the sigma-70 factor family. ECF subfamily.</text>
</comment>
<evidence type="ECO:0000256" key="1">
    <source>
        <dbReference type="ARBA" id="ARBA00010641"/>
    </source>
</evidence>
<dbReference type="InterPro" id="IPR014284">
    <property type="entry name" value="RNA_pol_sigma-70_dom"/>
</dbReference>
<dbReference type="OrthoDB" id="9784272at2"/>
<dbReference type="PANTHER" id="PTHR43133">
    <property type="entry name" value="RNA POLYMERASE ECF-TYPE SIGMA FACTO"/>
    <property type="match status" value="1"/>
</dbReference>
<evidence type="ECO:0000259" key="7">
    <source>
        <dbReference type="Pfam" id="PF04545"/>
    </source>
</evidence>
<evidence type="ECO:0000313" key="8">
    <source>
        <dbReference type="EMBL" id="RTE09054.1"/>
    </source>
</evidence>
<keyword evidence="9" id="KW-1185">Reference proteome</keyword>
<dbReference type="Gene3D" id="1.10.1740.10">
    <property type="match status" value="1"/>
</dbReference>
<feature type="domain" description="RNA polymerase sigma-70 region 4" evidence="7">
    <location>
        <begin position="134"/>
        <end position="180"/>
    </location>
</feature>
<organism evidence="8 9">
    <name type="scientific">Paenibacillus whitsoniae</name>
    <dbReference type="NCBI Taxonomy" id="2496558"/>
    <lineage>
        <taxon>Bacteria</taxon>
        <taxon>Bacillati</taxon>
        <taxon>Bacillota</taxon>
        <taxon>Bacilli</taxon>
        <taxon>Bacillales</taxon>
        <taxon>Paenibacillaceae</taxon>
        <taxon>Paenibacillus</taxon>
    </lineage>
</organism>
<dbReference type="SUPFAM" id="SSF88946">
    <property type="entry name" value="Sigma2 domain of RNA polymerase sigma factors"/>
    <property type="match status" value="1"/>
</dbReference>
<dbReference type="InterPro" id="IPR013325">
    <property type="entry name" value="RNA_pol_sigma_r2"/>
</dbReference>
<evidence type="ECO:0000259" key="6">
    <source>
        <dbReference type="Pfam" id="PF04542"/>
    </source>
</evidence>
<dbReference type="AlphaFoldDB" id="A0A3S0CBC7"/>
<evidence type="ECO:0000256" key="5">
    <source>
        <dbReference type="ARBA" id="ARBA00023163"/>
    </source>
</evidence>
<dbReference type="GO" id="GO:0016987">
    <property type="term" value="F:sigma factor activity"/>
    <property type="evidence" value="ECO:0007669"/>
    <property type="project" value="UniProtKB-KW"/>
</dbReference>
<dbReference type="InterPro" id="IPR007627">
    <property type="entry name" value="RNA_pol_sigma70_r2"/>
</dbReference>
<protein>
    <submittedName>
        <fullName evidence="8">Sigma-70 family RNA polymerase sigma factor</fullName>
    </submittedName>
</protein>
<dbReference type="SUPFAM" id="SSF88659">
    <property type="entry name" value="Sigma3 and sigma4 domains of RNA polymerase sigma factors"/>
    <property type="match status" value="1"/>
</dbReference>
<dbReference type="InterPro" id="IPR039425">
    <property type="entry name" value="RNA_pol_sigma-70-like"/>
</dbReference>
<name>A0A3S0CBC7_9BACL</name>
<proteinExistence type="inferred from homology"/>
<dbReference type="NCBIfam" id="TIGR02937">
    <property type="entry name" value="sigma70-ECF"/>
    <property type="match status" value="1"/>
</dbReference>